<comment type="caution">
    <text evidence="2">The sequence shown here is derived from an EMBL/GenBank/DDBJ whole genome shotgun (WGS) entry which is preliminary data.</text>
</comment>
<evidence type="ECO:0000256" key="1">
    <source>
        <dbReference type="SAM" id="MobiDB-lite"/>
    </source>
</evidence>
<name>A0A8J5VHQ3_ZIZPA</name>
<gene>
    <name evidence="2" type="ORF">GUJ93_ZPchr0008g12575</name>
</gene>
<evidence type="ECO:0000313" key="3">
    <source>
        <dbReference type="Proteomes" id="UP000729402"/>
    </source>
</evidence>
<sequence length="70" mass="7488">MRQQRSSCGRMERNDRGSVLKGLSRQVAQGTVDQGGDLGRARSGGHRGTLDGSVDDTNRTLEAIATPFTV</sequence>
<organism evidence="2 3">
    <name type="scientific">Zizania palustris</name>
    <name type="common">Northern wild rice</name>
    <dbReference type="NCBI Taxonomy" id="103762"/>
    <lineage>
        <taxon>Eukaryota</taxon>
        <taxon>Viridiplantae</taxon>
        <taxon>Streptophyta</taxon>
        <taxon>Embryophyta</taxon>
        <taxon>Tracheophyta</taxon>
        <taxon>Spermatophyta</taxon>
        <taxon>Magnoliopsida</taxon>
        <taxon>Liliopsida</taxon>
        <taxon>Poales</taxon>
        <taxon>Poaceae</taxon>
        <taxon>BOP clade</taxon>
        <taxon>Oryzoideae</taxon>
        <taxon>Oryzeae</taxon>
        <taxon>Zizaniinae</taxon>
        <taxon>Zizania</taxon>
    </lineage>
</organism>
<reference evidence="2" key="1">
    <citation type="journal article" date="2021" name="bioRxiv">
        <title>Whole Genome Assembly and Annotation of Northern Wild Rice, Zizania palustris L., Supports a Whole Genome Duplication in the Zizania Genus.</title>
        <authorList>
            <person name="Haas M."/>
            <person name="Kono T."/>
            <person name="Macchietto M."/>
            <person name="Millas R."/>
            <person name="McGilp L."/>
            <person name="Shao M."/>
            <person name="Duquette J."/>
            <person name="Hirsch C.N."/>
            <person name="Kimball J."/>
        </authorList>
    </citation>
    <scope>NUCLEOTIDE SEQUENCE</scope>
    <source>
        <tissue evidence="2">Fresh leaf tissue</tissue>
    </source>
</reference>
<protein>
    <submittedName>
        <fullName evidence="2">Uncharacterized protein</fullName>
    </submittedName>
</protein>
<dbReference type="AlphaFoldDB" id="A0A8J5VHQ3"/>
<dbReference type="EMBL" id="JAAALK010000290">
    <property type="protein sequence ID" value="KAG8047808.1"/>
    <property type="molecule type" value="Genomic_DNA"/>
</dbReference>
<evidence type="ECO:0000313" key="2">
    <source>
        <dbReference type="EMBL" id="KAG8047808.1"/>
    </source>
</evidence>
<dbReference type="Proteomes" id="UP000729402">
    <property type="component" value="Unassembled WGS sequence"/>
</dbReference>
<reference evidence="2" key="2">
    <citation type="submission" date="2021-02" db="EMBL/GenBank/DDBJ databases">
        <authorList>
            <person name="Kimball J.A."/>
            <person name="Haas M.W."/>
            <person name="Macchietto M."/>
            <person name="Kono T."/>
            <person name="Duquette J."/>
            <person name="Shao M."/>
        </authorList>
    </citation>
    <scope>NUCLEOTIDE SEQUENCE</scope>
    <source>
        <tissue evidence="2">Fresh leaf tissue</tissue>
    </source>
</reference>
<feature type="region of interest" description="Disordered" evidence="1">
    <location>
        <begin position="1"/>
        <end position="58"/>
    </location>
</feature>
<accession>A0A8J5VHQ3</accession>
<keyword evidence="3" id="KW-1185">Reference proteome</keyword>
<proteinExistence type="predicted"/>